<name>A0ACB6ZQX4_THEGA</name>
<proteinExistence type="predicted"/>
<organism evidence="1 2">
    <name type="scientific">Thelephora ganbajun</name>
    <name type="common">Ganba fungus</name>
    <dbReference type="NCBI Taxonomy" id="370292"/>
    <lineage>
        <taxon>Eukaryota</taxon>
        <taxon>Fungi</taxon>
        <taxon>Dikarya</taxon>
        <taxon>Basidiomycota</taxon>
        <taxon>Agaricomycotina</taxon>
        <taxon>Agaricomycetes</taxon>
        <taxon>Thelephorales</taxon>
        <taxon>Thelephoraceae</taxon>
        <taxon>Thelephora</taxon>
    </lineage>
</organism>
<reference evidence="1" key="1">
    <citation type="submission" date="2019-10" db="EMBL/GenBank/DDBJ databases">
        <authorList>
            <consortium name="DOE Joint Genome Institute"/>
            <person name="Kuo A."/>
            <person name="Miyauchi S."/>
            <person name="Kiss E."/>
            <person name="Drula E."/>
            <person name="Kohler A."/>
            <person name="Sanchez-Garcia M."/>
            <person name="Andreopoulos B."/>
            <person name="Barry K.W."/>
            <person name="Bonito G."/>
            <person name="Buee M."/>
            <person name="Carver A."/>
            <person name="Chen C."/>
            <person name="Cichocki N."/>
            <person name="Clum A."/>
            <person name="Culley D."/>
            <person name="Crous P.W."/>
            <person name="Fauchery L."/>
            <person name="Girlanda M."/>
            <person name="Hayes R."/>
            <person name="Keri Z."/>
            <person name="Labutti K."/>
            <person name="Lipzen A."/>
            <person name="Lombard V."/>
            <person name="Magnuson J."/>
            <person name="Maillard F."/>
            <person name="Morin E."/>
            <person name="Murat C."/>
            <person name="Nolan M."/>
            <person name="Ohm R."/>
            <person name="Pangilinan J."/>
            <person name="Pereira M."/>
            <person name="Perotto S."/>
            <person name="Peter M."/>
            <person name="Riley R."/>
            <person name="Sitrit Y."/>
            <person name="Stielow B."/>
            <person name="Szollosi G."/>
            <person name="Zifcakova L."/>
            <person name="Stursova M."/>
            <person name="Spatafora J.W."/>
            <person name="Tedersoo L."/>
            <person name="Vaario L.-M."/>
            <person name="Yamada A."/>
            <person name="Yan M."/>
            <person name="Wang P."/>
            <person name="Xu J."/>
            <person name="Bruns T."/>
            <person name="Baldrian P."/>
            <person name="Vilgalys R."/>
            <person name="Henrissat B."/>
            <person name="Grigoriev I.V."/>
            <person name="Hibbett D."/>
            <person name="Nagy L.G."/>
            <person name="Martin F.M."/>
        </authorList>
    </citation>
    <scope>NUCLEOTIDE SEQUENCE</scope>
    <source>
        <strain evidence="1">P2</strain>
    </source>
</reference>
<dbReference type="Proteomes" id="UP000886501">
    <property type="component" value="Unassembled WGS sequence"/>
</dbReference>
<evidence type="ECO:0000313" key="2">
    <source>
        <dbReference type="Proteomes" id="UP000886501"/>
    </source>
</evidence>
<sequence length="390" mass="41794">MGPPKPGVMGNRVFGKVSQKSSLPVVEGSPVKGSGTPMDMDEAVVSDDEVEVTGGPMPPPPVPFKVFRDPQPEASTSKSPATGGAPFSPSTGDLGDIFFDPMDVEFDAKVHDEAWRRHASRRASYVMHNLSQSLSALPDSPPKRKEKRSMGPPPVPGTRTGLRSASSTVSTSPKDSQGKTTPGALDKGKQETNGSGGSGKKKAPVLKILKSCVVFVDVRTDEGDEAGGLFVEMLKGLGARTLSSVGQTCTHIVFKNGHTNTVKRYSLRELEHKPKVVGVAWVVECAEQRTKVDEEKFGVDLDMVHIPNFGTRRRRSMLPKPPKIQLGDFVDTGDSPGQASSSFESAIESETSTSDQTPAPSPADLSDLPPLERVRRRSMLARPHEFGSRA</sequence>
<accession>A0ACB6ZQX4</accession>
<dbReference type="EMBL" id="MU117971">
    <property type="protein sequence ID" value="KAF9652071.1"/>
    <property type="molecule type" value="Genomic_DNA"/>
</dbReference>
<evidence type="ECO:0000313" key="1">
    <source>
        <dbReference type="EMBL" id="KAF9652071.1"/>
    </source>
</evidence>
<reference evidence="1" key="2">
    <citation type="journal article" date="2020" name="Nat. Commun.">
        <title>Large-scale genome sequencing of mycorrhizal fungi provides insights into the early evolution of symbiotic traits.</title>
        <authorList>
            <person name="Miyauchi S."/>
            <person name="Kiss E."/>
            <person name="Kuo A."/>
            <person name="Drula E."/>
            <person name="Kohler A."/>
            <person name="Sanchez-Garcia M."/>
            <person name="Morin E."/>
            <person name="Andreopoulos B."/>
            <person name="Barry K.W."/>
            <person name="Bonito G."/>
            <person name="Buee M."/>
            <person name="Carver A."/>
            <person name="Chen C."/>
            <person name="Cichocki N."/>
            <person name="Clum A."/>
            <person name="Culley D."/>
            <person name="Crous P.W."/>
            <person name="Fauchery L."/>
            <person name="Girlanda M."/>
            <person name="Hayes R.D."/>
            <person name="Keri Z."/>
            <person name="LaButti K."/>
            <person name="Lipzen A."/>
            <person name="Lombard V."/>
            <person name="Magnuson J."/>
            <person name="Maillard F."/>
            <person name="Murat C."/>
            <person name="Nolan M."/>
            <person name="Ohm R.A."/>
            <person name="Pangilinan J."/>
            <person name="Pereira M.F."/>
            <person name="Perotto S."/>
            <person name="Peter M."/>
            <person name="Pfister S."/>
            <person name="Riley R."/>
            <person name="Sitrit Y."/>
            <person name="Stielow J.B."/>
            <person name="Szollosi G."/>
            <person name="Zifcakova L."/>
            <person name="Stursova M."/>
            <person name="Spatafora J.W."/>
            <person name="Tedersoo L."/>
            <person name="Vaario L.M."/>
            <person name="Yamada A."/>
            <person name="Yan M."/>
            <person name="Wang P."/>
            <person name="Xu J."/>
            <person name="Bruns T."/>
            <person name="Baldrian P."/>
            <person name="Vilgalys R."/>
            <person name="Dunand C."/>
            <person name="Henrissat B."/>
            <person name="Grigoriev I.V."/>
            <person name="Hibbett D."/>
            <person name="Nagy L.G."/>
            <person name="Martin F.M."/>
        </authorList>
    </citation>
    <scope>NUCLEOTIDE SEQUENCE</scope>
    <source>
        <strain evidence="1">P2</strain>
    </source>
</reference>
<comment type="caution">
    <text evidence="1">The sequence shown here is derived from an EMBL/GenBank/DDBJ whole genome shotgun (WGS) entry which is preliminary data.</text>
</comment>
<gene>
    <name evidence="1" type="ORF">BDM02DRAFT_3089975</name>
</gene>
<protein>
    <submittedName>
        <fullName evidence="1">Uncharacterized protein</fullName>
    </submittedName>
</protein>
<keyword evidence="2" id="KW-1185">Reference proteome</keyword>